<sequence>MSLGSLPTELVLHIASFLGQSELNSLSRTCNDFIIILRPQLYSNDKNGARKALLWGVDMGVVGTVKKVRQAGYDLNEGWLREPDSHYVSAMPKELSFGGSWPGDWCFRTALVRAIRNGHHAVARYMIDERVPLDGWTIDKTNYCNAYLQPIHHIILAAAEQTHALDTEAERAPWQDLLLHVLQKGVNPDSPGILNEDASRIITPLGLSMRPGCPWEITQILLKNGADSTKPTGFWIWPETVSCQPFELVWQQLLAAEEWHWECPVDCFEKICLLLECMANLAYVRVKNEPLLSLLCSRVSPQRLEFLSIVKSRGQGLDPNDAHDPLFRLFSNMFNTDMGRTIRNPGQRAQFVRSAKDMLETLLRLGANPDVNRVWSPLPHICPPLHNICIAGYNAPQWDGIVETLVGSGARLGPDVCGSRPMTPLHCVCLARGPVNLKRLERLLQLGSPVNAVSPGGGTALSILRRRNRAKPNPSLPAGMKILRRYGAVLTEDLPQLGGIDIAKPGRNKCCG</sequence>
<dbReference type="PROSITE" id="PS50181">
    <property type="entry name" value="FBOX"/>
    <property type="match status" value="1"/>
</dbReference>
<name>A0ABR1QRZ3_9PEZI</name>
<dbReference type="SUPFAM" id="SSF81383">
    <property type="entry name" value="F-box domain"/>
    <property type="match status" value="1"/>
</dbReference>
<dbReference type="Proteomes" id="UP001391051">
    <property type="component" value="Unassembled WGS sequence"/>
</dbReference>
<proteinExistence type="predicted"/>
<organism evidence="2 3">
    <name type="scientific">Apiospora aurea</name>
    <dbReference type="NCBI Taxonomy" id="335848"/>
    <lineage>
        <taxon>Eukaryota</taxon>
        <taxon>Fungi</taxon>
        <taxon>Dikarya</taxon>
        <taxon>Ascomycota</taxon>
        <taxon>Pezizomycotina</taxon>
        <taxon>Sordariomycetes</taxon>
        <taxon>Xylariomycetidae</taxon>
        <taxon>Amphisphaeriales</taxon>
        <taxon>Apiosporaceae</taxon>
        <taxon>Apiospora</taxon>
    </lineage>
</organism>
<gene>
    <name evidence="2" type="ORF">PG986_003530</name>
</gene>
<accession>A0ABR1QRZ3</accession>
<evidence type="ECO:0000313" key="2">
    <source>
        <dbReference type="EMBL" id="KAK7962705.1"/>
    </source>
</evidence>
<dbReference type="SUPFAM" id="SSF48403">
    <property type="entry name" value="Ankyrin repeat"/>
    <property type="match status" value="1"/>
</dbReference>
<comment type="caution">
    <text evidence="2">The sequence shown here is derived from an EMBL/GenBank/DDBJ whole genome shotgun (WGS) entry which is preliminary data.</text>
</comment>
<evidence type="ECO:0000259" key="1">
    <source>
        <dbReference type="PROSITE" id="PS50181"/>
    </source>
</evidence>
<dbReference type="InterPro" id="IPR001810">
    <property type="entry name" value="F-box_dom"/>
</dbReference>
<dbReference type="CDD" id="cd09917">
    <property type="entry name" value="F-box_SF"/>
    <property type="match status" value="1"/>
</dbReference>
<keyword evidence="3" id="KW-1185">Reference proteome</keyword>
<dbReference type="GeneID" id="92072814"/>
<dbReference type="InterPro" id="IPR036770">
    <property type="entry name" value="Ankyrin_rpt-contain_sf"/>
</dbReference>
<dbReference type="InterPro" id="IPR036047">
    <property type="entry name" value="F-box-like_dom_sf"/>
</dbReference>
<protein>
    <recommendedName>
        <fullName evidence="1">F-box domain-containing protein</fullName>
    </recommendedName>
</protein>
<reference evidence="2 3" key="1">
    <citation type="submission" date="2023-01" db="EMBL/GenBank/DDBJ databases">
        <title>Analysis of 21 Apiospora genomes using comparative genomics revels a genus with tremendous synthesis potential of carbohydrate active enzymes and secondary metabolites.</title>
        <authorList>
            <person name="Sorensen T."/>
        </authorList>
    </citation>
    <scope>NUCLEOTIDE SEQUENCE [LARGE SCALE GENOMIC DNA]</scope>
    <source>
        <strain evidence="2 3">CBS 24483</strain>
    </source>
</reference>
<feature type="domain" description="F-box" evidence="1">
    <location>
        <begin position="1"/>
        <end position="45"/>
    </location>
</feature>
<evidence type="ECO:0000313" key="3">
    <source>
        <dbReference type="Proteomes" id="UP001391051"/>
    </source>
</evidence>
<dbReference type="Gene3D" id="1.25.40.20">
    <property type="entry name" value="Ankyrin repeat-containing domain"/>
    <property type="match status" value="2"/>
</dbReference>
<dbReference type="RefSeq" id="XP_066704816.1">
    <property type="nucleotide sequence ID" value="XM_066839752.1"/>
</dbReference>
<dbReference type="EMBL" id="JAQQWE010000002">
    <property type="protein sequence ID" value="KAK7962705.1"/>
    <property type="molecule type" value="Genomic_DNA"/>
</dbReference>